<evidence type="ECO:0000313" key="9">
    <source>
        <dbReference type="Proteomes" id="UP000529843"/>
    </source>
</evidence>
<dbReference type="InterPro" id="IPR021131">
    <property type="entry name" value="Ribosomal_uL15/eL18"/>
</dbReference>
<keyword evidence="5" id="KW-0694">RNA-binding</keyword>
<feature type="domain" description="Large ribosomal subunit protein uL15/eL18" evidence="7">
    <location>
        <begin position="73"/>
        <end position="136"/>
    </location>
</feature>
<evidence type="ECO:0000256" key="5">
    <source>
        <dbReference type="HAMAP-Rule" id="MF_01341"/>
    </source>
</evidence>
<dbReference type="SUPFAM" id="SSF52080">
    <property type="entry name" value="Ribosomal proteins L15p and L18e"/>
    <property type="match status" value="1"/>
</dbReference>
<dbReference type="GO" id="GO:0003735">
    <property type="term" value="F:structural constituent of ribosome"/>
    <property type="evidence" value="ECO:0007669"/>
    <property type="project" value="InterPro"/>
</dbReference>
<accession>A0A7K4MFL0</accession>
<dbReference type="Gene3D" id="3.100.10.10">
    <property type="match status" value="1"/>
</dbReference>
<comment type="caution">
    <text evidence="8">The sequence shown here is derived from an EMBL/GenBank/DDBJ whole genome shotgun (WGS) entry which is preliminary data.</text>
</comment>
<evidence type="ECO:0000256" key="3">
    <source>
        <dbReference type="ARBA" id="ARBA00023274"/>
    </source>
</evidence>
<evidence type="ECO:0000256" key="1">
    <source>
        <dbReference type="ARBA" id="ARBA00007320"/>
    </source>
</evidence>
<evidence type="ECO:0000256" key="2">
    <source>
        <dbReference type="ARBA" id="ARBA00022980"/>
    </source>
</evidence>
<feature type="compositionally biased region" description="Basic residues" evidence="6">
    <location>
        <begin position="1"/>
        <end position="15"/>
    </location>
</feature>
<sequence length="166" mass="18636">MPTRLRKTRKLRGGRHMGWGQVGQHRASGHKGGLGQSGMLKHHFSSMLKDDPDHFGHSSLNPPQRNIIKKWTNVRDLDDLYSQYGKQENDKKILDLKALGFDKLLGGGQIKNAYSIKIDQFTSKAEDKVKNAGGELVKKEKKIDQFTSKAEDKVKNAAEELVKNNG</sequence>
<evidence type="ECO:0000259" key="7">
    <source>
        <dbReference type="Pfam" id="PF00828"/>
    </source>
</evidence>
<dbReference type="EMBL" id="JACAST010000062">
    <property type="protein sequence ID" value="NWK02669.1"/>
    <property type="molecule type" value="Genomic_DNA"/>
</dbReference>
<evidence type="ECO:0000313" key="8">
    <source>
        <dbReference type="EMBL" id="NWK02669.1"/>
    </source>
</evidence>
<keyword evidence="2 5" id="KW-0689">Ribosomal protein</keyword>
<dbReference type="GO" id="GO:0022625">
    <property type="term" value="C:cytosolic large ribosomal subunit"/>
    <property type="evidence" value="ECO:0007669"/>
    <property type="project" value="TreeGrafter"/>
</dbReference>
<protein>
    <recommendedName>
        <fullName evidence="4 5">Large ribosomal subunit protein uL15</fullName>
    </recommendedName>
</protein>
<organism evidence="8 9">
    <name type="scientific">Marine Group I thaumarchaeote</name>
    <dbReference type="NCBI Taxonomy" id="2511932"/>
    <lineage>
        <taxon>Archaea</taxon>
        <taxon>Nitrososphaerota</taxon>
        <taxon>Marine Group I</taxon>
    </lineage>
</organism>
<dbReference type="AlphaFoldDB" id="A0A7K4MFL0"/>
<keyword evidence="5" id="KW-0699">rRNA-binding</keyword>
<evidence type="ECO:0000256" key="4">
    <source>
        <dbReference type="ARBA" id="ARBA00035200"/>
    </source>
</evidence>
<dbReference type="Proteomes" id="UP000529843">
    <property type="component" value="Unassembled WGS sequence"/>
</dbReference>
<reference evidence="8 9" key="1">
    <citation type="journal article" date="2019" name="Environ. Microbiol.">
        <title>Genomics insights into ecotype formation of ammonia-oxidizing archaea in the deep ocean.</title>
        <authorList>
            <person name="Wang Y."/>
            <person name="Huang J.M."/>
            <person name="Cui G.J."/>
            <person name="Nunoura T."/>
            <person name="Takaki Y."/>
            <person name="Li W.L."/>
            <person name="Li J."/>
            <person name="Gao Z.M."/>
            <person name="Takai K."/>
            <person name="Zhang A.Q."/>
            <person name="Stepanauskas R."/>
        </authorList>
    </citation>
    <scope>NUCLEOTIDE SEQUENCE [LARGE SCALE GENOMIC DNA]</scope>
    <source>
        <strain evidence="8 9">N8</strain>
    </source>
</reference>
<gene>
    <name evidence="5" type="primary">rpl15</name>
    <name evidence="8" type="ORF">HX804_05170</name>
</gene>
<keyword evidence="3 5" id="KW-0687">Ribonucleoprotein</keyword>
<evidence type="ECO:0000256" key="6">
    <source>
        <dbReference type="SAM" id="MobiDB-lite"/>
    </source>
</evidence>
<feature type="region of interest" description="Disordered" evidence="6">
    <location>
        <begin position="1"/>
        <end position="34"/>
    </location>
</feature>
<name>A0A7K4MFL0_9ARCH</name>
<dbReference type="GO" id="GO:0006412">
    <property type="term" value="P:translation"/>
    <property type="evidence" value="ECO:0007669"/>
    <property type="project" value="UniProtKB-UniRule"/>
</dbReference>
<dbReference type="Gene3D" id="4.10.990.10">
    <property type="match status" value="1"/>
</dbReference>
<comment type="similarity">
    <text evidence="1 5">Belongs to the universal ribosomal protein uL15 family.</text>
</comment>
<dbReference type="InterPro" id="IPR030878">
    <property type="entry name" value="Ribosomal_uL15"/>
</dbReference>
<comment type="subunit">
    <text evidence="5">Part of the 50S ribosomal subunit.</text>
</comment>
<dbReference type="GO" id="GO:0019843">
    <property type="term" value="F:rRNA binding"/>
    <property type="evidence" value="ECO:0007669"/>
    <property type="project" value="UniProtKB-UniRule"/>
</dbReference>
<dbReference type="PANTHER" id="PTHR11721">
    <property type="entry name" value="60S RIBOSOMAL PROTEIN L27A"/>
    <property type="match status" value="1"/>
</dbReference>
<dbReference type="PANTHER" id="PTHR11721:SF3">
    <property type="entry name" value="LARGE RIBOSOMAL SUBUNIT PROTEIN UL15"/>
    <property type="match status" value="1"/>
</dbReference>
<dbReference type="HAMAP" id="MF_01341">
    <property type="entry name" value="Ribosomal_uL15"/>
    <property type="match status" value="1"/>
</dbReference>
<proteinExistence type="inferred from homology"/>
<dbReference type="InterPro" id="IPR027386">
    <property type="entry name" value="Rbsml_uL15_N"/>
</dbReference>
<dbReference type="Pfam" id="PF00828">
    <property type="entry name" value="Ribosomal_L27A"/>
    <property type="match status" value="1"/>
</dbReference>
<comment type="function">
    <text evidence="5">Binds to the 23S rRNA.</text>
</comment>
<dbReference type="InterPro" id="IPR036227">
    <property type="entry name" value="Ribosomal_uL15/eL18_sf"/>
</dbReference>